<proteinExistence type="predicted"/>
<organism evidence="1 2">
    <name type="scientific">Candidatus Kaiserbacteria bacterium RIFCSPLOWO2_01_FULL_50_24</name>
    <dbReference type="NCBI Taxonomy" id="1798507"/>
    <lineage>
        <taxon>Bacteria</taxon>
        <taxon>Candidatus Kaiseribacteriota</taxon>
    </lineage>
</organism>
<comment type="caution">
    <text evidence="1">The sequence shown here is derived from an EMBL/GenBank/DDBJ whole genome shotgun (WGS) entry which is preliminary data.</text>
</comment>
<dbReference type="InterPro" id="IPR043148">
    <property type="entry name" value="TagF_C"/>
</dbReference>
<dbReference type="EMBL" id="MFLU01000016">
    <property type="protein sequence ID" value="OGG73559.1"/>
    <property type="molecule type" value="Genomic_DNA"/>
</dbReference>
<dbReference type="Proteomes" id="UP000178587">
    <property type="component" value="Unassembled WGS sequence"/>
</dbReference>
<evidence type="ECO:0000313" key="2">
    <source>
        <dbReference type="Proteomes" id="UP000178587"/>
    </source>
</evidence>
<gene>
    <name evidence="1" type="ORF">A3A34_02685</name>
</gene>
<accession>A0A1F6EIU3</accession>
<evidence type="ECO:0008006" key="3">
    <source>
        <dbReference type="Google" id="ProtNLM"/>
    </source>
</evidence>
<dbReference type="SUPFAM" id="SSF53756">
    <property type="entry name" value="UDP-Glycosyltransferase/glycogen phosphorylase"/>
    <property type="match status" value="1"/>
</dbReference>
<dbReference type="STRING" id="1798507.A3A34_02685"/>
<name>A0A1F6EIU3_9BACT</name>
<evidence type="ECO:0000313" key="1">
    <source>
        <dbReference type="EMBL" id="OGG73559.1"/>
    </source>
</evidence>
<dbReference type="Gene3D" id="3.40.50.12580">
    <property type="match status" value="1"/>
</dbReference>
<reference evidence="1 2" key="1">
    <citation type="journal article" date="2016" name="Nat. Commun.">
        <title>Thousands of microbial genomes shed light on interconnected biogeochemical processes in an aquifer system.</title>
        <authorList>
            <person name="Anantharaman K."/>
            <person name="Brown C.T."/>
            <person name="Hug L.A."/>
            <person name="Sharon I."/>
            <person name="Castelle C.J."/>
            <person name="Probst A.J."/>
            <person name="Thomas B.C."/>
            <person name="Singh A."/>
            <person name="Wilkins M.J."/>
            <person name="Karaoz U."/>
            <person name="Brodie E.L."/>
            <person name="Williams K.H."/>
            <person name="Hubbard S.S."/>
            <person name="Banfield J.F."/>
        </authorList>
    </citation>
    <scope>NUCLEOTIDE SEQUENCE [LARGE SCALE GENOMIC DNA]</scope>
</reference>
<dbReference type="AlphaFoldDB" id="A0A1F6EIU3"/>
<sequence>MKIKSRRGVETKTKEVALIKPKVVLVVGDMGAWQYFAPIMPELTRRYEVELLADPKGAAKNEIEKVGVSHRVTDGKDLFETGALDGVYSVLCGTAGKTFELWENASQAAINHDVPFAWFGYFYSSGCEAQMLGCNPNYFAAFDTDTAARFMTEHLGIYEDRIRIVGNPSFDAIASFDVATARYRTREALSLKESEQFVCYSASSMEQFSLERESLNNLISWVKGRARFAARFHPADEKNKPEYIARLRKRLSDELGPQMVDTKEYKGLELAVAADVFVTDYSTEGVRACLVGIPTAFLMLKTSQEYLHRAKGSQHPHFSILDDGPAMAPALGIYEPKKVKDLSLALTPEWRRRQEKVLRQPRFQVLCDGHAGERVLEFIEKIVGE</sequence>
<protein>
    <recommendedName>
        <fullName evidence="3">UDP-N-acetylglucosamine 2-epimerase domain-containing protein</fullName>
    </recommendedName>
</protein>